<evidence type="ECO:0000259" key="5">
    <source>
        <dbReference type="Pfam" id="PF00296"/>
    </source>
</evidence>
<protein>
    <submittedName>
        <fullName evidence="6">LLM class F420-dependent oxidoreductase</fullName>
        <ecNumber evidence="6">1.-.-.-</ecNumber>
    </submittedName>
</protein>
<organism evidence="6 7">
    <name type="scientific">Rhodococcus sovatensis</name>
    <dbReference type="NCBI Taxonomy" id="1805840"/>
    <lineage>
        <taxon>Bacteria</taxon>
        <taxon>Bacillati</taxon>
        <taxon>Actinomycetota</taxon>
        <taxon>Actinomycetes</taxon>
        <taxon>Mycobacteriales</taxon>
        <taxon>Nocardiaceae</taxon>
        <taxon>Rhodococcus</taxon>
    </lineage>
</organism>
<evidence type="ECO:0000256" key="3">
    <source>
        <dbReference type="ARBA" id="ARBA00023002"/>
    </source>
</evidence>
<evidence type="ECO:0000256" key="4">
    <source>
        <dbReference type="ARBA" id="ARBA00023033"/>
    </source>
</evidence>
<evidence type="ECO:0000313" key="7">
    <source>
        <dbReference type="Proteomes" id="UP001432000"/>
    </source>
</evidence>
<dbReference type="InterPro" id="IPR011251">
    <property type="entry name" value="Luciferase-like_dom"/>
</dbReference>
<dbReference type="PANTHER" id="PTHR42847">
    <property type="entry name" value="ALKANESULFONATE MONOOXYGENASE"/>
    <property type="match status" value="1"/>
</dbReference>
<dbReference type="Proteomes" id="UP001432000">
    <property type="component" value="Chromosome"/>
</dbReference>
<dbReference type="EMBL" id="CP147846">
    <property type="protein sequence ID" value="WXG71845.1"/>
    <property type="molecule type" value="Genomic_DNA"/>
</dbReference>
<dbReference type="GO" id="GO:0016491">
    <property type="term" value="F:oxidoreductase activity"/>
    <property type="evidence" value="ECO:0007669"/>
    <property type="project" value="UniProtKB-KW"/>
</dbReference>
<sequence>MRLGIVTPVLIQHPRMRSDWESAAEIEDVAQIARTADELGYHHITCSEHIAVPADAAAVRGGTYWDPLATFGYLSAMTTHIRLATHVLVLGYHHPLEIAKRYGTLDRISGGRLILGVGVGTLEEEFDLIGAPFQDRGPRADDALTSLRSSLSTSEPEYHGRYYDFENLVVEPHALQDHVPIWVGGSTSLSLRRAVEHGDGWVPFGISASRLEAMLAGIEMPAGFEVVLSHPEPVDPLGAPGAVLSSLDGLRRTGATIANVTIRATDRNHYCDQLCELRRLSEREGITFSPALASAPIN</sequence>
<reference evidence="6 7" key="1">
    <citation type="submission" date="2024-03" db="EMBL/GenBank/DDBJ databases">
        <title>Natural products discovery in diverse microorganisms through a two-stage MS feature dereplication strategy.</title>
        <authorList>
            <person name="Zhang R."/>
        </authorList>
    </citation>
    <scope>NUCLEOTIDE SEQUENCE [LARGE SCALE GENOMIC DNA]</scope>
    <source>
        <strain evidence="6 7">18930</strain>
    </source>
</reference>
<dbReference type="Pfam" id="PF00296">
    <property type="entry name" value="Bac_luciferase"/>
    <property type="match status" value="1"/>
</dbReference>
<dbReference type="RefSeq" id="WP_338893621.1">
    <property type="nucleotide sequence ID" value="NZ_CP147846.1"/>
</dbReference>
<dbReference type="PANTHER" id="PTHR42847:SF4">
    <property type="entry name" value="ALKANESULFONATE MONOOXYGENASE-RELATED"/>
    <property type="match status" value="1"/>
</dbReference>
<keyword evidence="7" id="KW-1185">Reference proteome</keyword>
<evidence type="ECO:0000256" key="2">
    <source>
        <dbReference type="ARBA" id="ARBA00022643"/>
    </source>
</evidence>
<gene>
    <name evidence="6" type="ORF">WDS16_26665</name>
</gene>
<name>A0ABZ2PS05_9NOCA</name>
<keyword evidence="2" id="KW-0288">FMN</keyword>
<keyword evidence="3 6" id="KW-0560">Oxidoreductase</keyword>
<dbReference type="NCBIfam" id="TIGR03619">
    <property type="entry name" value="F420_Rv2161c"/>
    <property type="match status" value="1"/>
</dbReference>
<feature type="domain" description="Luciferase-like" evidence="5">
    <location>
        <begin position="1"/>
        <end position="218"/>
    </location>
</feature>
<dbReference type="InterPro" id="IPR019921">
    <property type="entry name" value="Lucif-like_OxRdtase_Rv2161c"/>
</dbReference>
<evidence type="ECO:0000313" key="6">
    <source>
        <dbReference type="EMBL" id="WXG71845.1"/>
    </source>
</evidence>
<dbReference type="EC" id="1.-.-.-" evidence="6"/>
<dbReference type="InterPro" id="IPR050172">
    <property type="entry name" value="SsuD_RutA_monooxygenase"/>
</dbReference>
<dbReference type="SUPFAM" id="SSF51679">
    <property type="entry name" value="Bacterial luciferase-like"/>
    <property type="match status" value="1"/>
</dbReference>
<accession>A0ABZ2PS05</accession>
<evidence type="ECO:0000256" key="1">
    <source>
        <dbReference type="ARBA" id="ARBA00022630"/>
    </source>
</evidence>
<keyword evidence="4" id="KW-0503">Monooxygenase</keyword>
<keyword evidence="1" id="KW-0285">Flavoprotein</keyword>
<dbReference type="InterPro" id="IPR036661">
    <property type="entry name" value="Luciferase-like_sf"/>
</dbReference>
<dbReference type="Gene3D" id="3.20.20.30">
    <property type="entry name" value="Luciferase-like domain"/>
    <property type="match status" value="1"/>
</dbReference>
<proteinExistence type="predicted"/>